<dbReference type="InterPro" id="IPR024079">
    <property type="entry name" value="MetalloPept_cat_dom_sf"/>
</dbReference>
<dbReference type="InterPro" id="IPR008753">
    <property type="entry name" value="Peptidase_M13_N"/>
</dbReference>
<dbReference type="CDD" id="cd08662">
    <property type="entry name" value="M13"/>
    <property type="match status" value="1"/>
</dbReference>
<dbReference type="InterPro" id="IPR018497">
    <property type="entry name" value="Peptidase_M13_C"/>
</dbReference>
<dbReference type="PROSITE" id="PS51885">
    <property type="entry name" value="NEPRILYSIN"/>
    <property type="match status" value="1"/>
</dbReference>
<evidence type="ECO:0000256" key="1">
    <source>
        <dbReference type="ARBA" id="ARBA00001947"/>
    </source>
</evidence>
<dbReference type="PRINTS" id="PR00786">
    <property type="entry name" value="NEPRILYSIN"/>
</dbReference>
<dbReference type="InterPro" id="IPR042089">
    <property type="entry name" value="Peptidase_M13_dom_2"/>
</dbReference>
<evidence type="ECO:0000256" key="6">
    <source>
        <dbReference type="ARBA" id="ARBA00022833"/>
    </source>
</evidence>
<protein>
    <submittedName>
        <fullName evidence="11">Metalloendopeptidase</fullName>
    </submittedName>
</protein>
<dbReference type="Gene3D" id="1.10.1380.10">
    <property type="entry name" value="Neutral endopeptidase , domain2"/>
    <property type="match status" value="1"/>
</dbReference>
<keyword evidence="6" id="KW-0862">Zinc</keyword>
<dbReference type="InterPro" id="IPR000718">
    <property type="entry name" value="Peptidase_M13"/>
</dbReference>
<sequence length="665" mass="74790">MHLKSLCIALLLPMAAAAAESGIVLDNFDHSVRPQDDFYRHVNGQWLKTTTIPADKSNYSSFSELSDRTEKQLLEIIREAAAHGGAGEAQQVGDLYASFMDEAAVQDAGLGPLQAYLFEIEKLSSREQIPTLMGTLEWIGAASLIETGVYADAKNPGFNTAYLVQGGLGLPDREYYLSDSDKFKSVRKAYEDYITRVLGLAGTIEARKHARAILALETRVAEKHWTKVENRDAQKTYNRRDVETINSNTPGFDLAAWLATFGVKDLETVVIQQPSYFEALGSLIDSASLETWREYFRLRLIDAYAPFLSEDFVAAHFQLHGRTILGIDSNKPRWKRGVDLVEDKLGEALGKIYVEKHFPARAKVRMGEMVDNLIEAYRQSINQLEWMGEDTRQQALDKLDSFTPKIGYPDRWRDYSALTIEADDLVGNVIRANLFTNQYYVNKLGKPVDPTEWFMTPQTVNAYYNPVANEIVFPAAILQPPFFNLEADDAVNYGGIGAVIGHEIGHGFDDQGSRFDGQGRLRNWWTDEDRNNFEARTHQLITQYNAYSPLPGYTVNGELTIGENIGDLGGLSIAAKAYHLSLKGKPAPVLDGYSGDQRLLIGWAQIWRRLYREDALINRLKTDPHSPGEYRCNGIVSNVPEFYQAFEVKPGDAMYLPPDKRVQIW</sequence>
<feature type="domain" description="Peptidase M13 N-terminal" evidence="10">
    <location>
        <begin position="34"/>
        <end position="409"/>
    </location>
</feature>
<dbReference type="PANTHER" id="PTHR11733">
    <property type="entry name" value="ZINC METALLOPROTEASE FAMILY M13 NEPRILYSIN-RELATED"/>
    <property type="match status" value="1"/>
</dbReference>
<dbReference type="GO" id="GO:0005886">
    <property type="term" value="C:plasma membrane"/>
    <property type="evidence" value="ECO:0007669"/>
    <property type="project" value="TreeGrafter"/>
</dbReference>
<evidence type="ECO:0000259" key="10">
    <source>
        <dbReference type="Pfam" id="PF05649"/>
    </source>
</evidence>
<evidence type="ECO:0000256" key="2">
    <source>
        <dbReference type="ARBA" id="ARBA00007357"/>
    </source>
</evidence>
<dbReference type="STRING" id="1317117.ATO7_10817"/>
<comment type="caution">
    <text evidence="11">The sequence shown here is derived from an EMBL/GenBank/DDBJ whole genome shotgun (WGS) entry which is preliminary data.</text>
</comment>
<feature type="domain" description="Peptidase M13 C-terminal" evidence="9">
    <location>
        <begin position="461"/>
        <end position="662"/>
    </location>
</feature>
<dbReference type="PANTHER" id="PTHR11733:SF167">
    <property type="entry name" value="FI17812P1-RELATED"/>
    <property type="match status" value="1"/>
</dbReference>
<dbReference type="Gene3D" id="3.40.390.10">
    <property type="entry name" value="Collagenase (Catalytic Domain)"/>
    <property type="match status" value="1"/>
</dbReference>
<evidence type="ECO:0000256" key="7">
    <source>
        <dbReference type="ARBA" id="ARBA00023049"/>
    </source>
</evidence>
<reference evidence="11 12" key="1">
    <citation type="submission" date="2013-04" db="EMBL/GenBank/DDBJ databases">
        <title>Oceanococcus atlanticus 22II-S10r2 Genome Sequencing.</title>
        <authorList>
            <person name="Lai Q."/>
            <person name="Li G."/>
            <person name="Shao Z."/>
        </authorList>
    </citation>
    <scope>NUCLEOTIDE SEQUENCE [LARGE SCALE GENOMIC DNA]</scope>
    <source>
        <strain evidence="11 12">22II-S10r2</strain>
    </source>
</reference>
<keyword evidence="12" id="KW-1185">Reference proteome</keyword>
<name>A0A1Y1SEZ7_9GAMM</name>
<proteinExistence type="inferred from homology"/>
<comment type="cofactor">
    <cofactor evidence="1">
        <name>Zn(2+)</name>
        <dbReference type="ChEBI" id="CHEBI:29105"/>
    </cofactor>
</comment>
<evidence type="ECO:0000256" key="4">
    <source>
        <dbReference type="ARBA" id="ARBA00022723"/>
    </source>
</evidence>
<evidence type="ECO:0000313" key="11">
    <source>
        <dbReference type="EMBL" id="ORE87529.1"/>
    </source>
</evidence>
<dbReference type="OrthoDB" id="9775677at2"/>
<feature type="signal peptide" evidence="8">
    <location>
        <begin position="1"/>
        <end position="18"/>
    </location>
</feature>
<dbReference type="GO" id="GO:0046872">
    <property type="term" value="F:metal ion binding"/>
    <property type="evidence" value="ECO:0007669"/>
    <property type="project" value="UniProtKB-KW"/>
</dbReference>
<feature type="chain" id="PRO_5012010913" evidence="8">
    <location>
        <begin position="19"/>
        <end position="665"/>
    </location>
</feature>
<dbReference type="SUPFAM" id="SSF55486">
    <property type="entry name" value="Metalloproteases ('zincins'), catalytic domain"/>
    <property type="match status" value="1"/>
</dbReference>
<gene>
    <name evidence="11" type="ORF">ATO7_10817</name>
</gene>
<dbReference type="RefSeq" id="WP_083561752.1">
    <property type="nucleotide sequence ID" value="NZ_AQQV01000002.1"/>
</dbReference>
<keyword evidence="7" id="KW-0482">Metalloprotease</keyword>
<dbReference type="GO" id="GO:0016485">
    <property type="term" value="P:protein processing"/>
    <property type="evidence" value="ECO:0007669"/>
    <property type="project" value="TreeGrafter"/>
</dbReference>
<evidence type="ECO:0000313" key="12">
    <source>
        <dbReference type="Proteomes" id="UP000192342"/>
    </source>
</evidence>
<dbReference type="GO" id="GO:0004222">
    <property type="term" value="F:metalloendopeptidase activity"/>
    <property type="evidence" value="ECO:0007669"/>
    <property type="project" value="InterPro"/>
</dbReference>
<organism evidence="11 12">
    <name type="scientific">Oceanococcus atlanticus</name>
    <dbReference type="NCBI Taxonomy" id="1317117"/>
    <lineage>
        <taxon>Bacteria</taxon>
        <taxon>Pseudomonadati</taxon>
        <taxon>Pseudomonadota</taxon>
        <taxon>Gammaproteobacteria</taxon>
        <taxon>Chromatiales</taxon>
        <taxon>Oceanococcaceae</taxon>
        <taxon>Oceanococcus</taxon>
    </lineage>
</organism>
<keyword evidence="8" id="KW-0732">Signal</keyword>
<evidence type="ECO:0000259" key="9">
    <source>
        <dbReference type="Pfam" id="PF01431"/>
    </source>
</evidence>
<keyword evidence="5" id="KW-0378">Hydrolase</keyword>
<dbReference type="Pfam" id="PF01431">
    <property type="entry name" value="Peptidase_M13"/>
    <property type="match status" value="1"/>
</dbReference>
<keyword evidence="3" id="KW-0645">Protease</keyword>
<evidence type="ECO:0000256" key="8">
    <source>
        <dbReference type="SAM" id="SignalP"/>
    </source>
</evidence>
<dbReference type="EMBL" id="AQQV01000002">
    <property type="protein sequence ID" value="ORE87529.1"/>
    <property type="molecule type" value="Genomic_DNA"/>
</dbReference>
<keyword evidence="4" id="KW-0479">Metal-binding</keyword>
<evidence type="ECO:0000256" key="5">
    <source>
        <dbReference type="ARBA" id="ARBA00022801"/>
    </source>
</evidence>
<comment type="similarity">
    <text evidence="2">Belongs to the peptidase M13 family.</text>
</comment>
<dbReference type="AlphaFoldDB" id="A0A1Y1SEZ7"/>
<dbReference type="Pfam" id="PF05649">
    <property type="entry name" value="Peptidase_M13_N"/>
    <property type="match status" value="1"/>
</dbReference>
<dbReference type="Proteomes" id="UP000192342">
    <property type="component" value="Unassembled WGS sequence"/>
</dbReference>
<evidence type="ECO:0000256" key="3">
    <source>
        <dbReference type="ARBA" id="ARBA00022670"/>
    </source>
</evidence>
<accession>A0A1Y1SEZ7</accession>